<reference evidence="2 3" key="1">
    <citation type="submission" date="2018-01" db="EMBL/GenBank/DDBJ databases">
        <title>Whole genome sequencing of Histamine producing bacteria.</title>
        <authorList>
            <person name="Butler K."/>
        </authorList>
    </citation>
    <scope>NUCLEOTIDE SEQUENCE [LARGE SCALE GENOMIC DNA]</scope>
    <source>
        <strain evidence="2 3">DSM 100436</strain>
    </source>
</reference>
<sequence length="937" mass="105894">MKKWPLYIVLIGSFNVAIGVNASVPEGFEDLVQEKQLAATLLLNDEARLTAQVSMGEVSASIDESEVDSLKYFLQQHYVSEETAELVVEELVNGVSNSLFCIGSSDGCQVSDEGRQSVQYVMVPEQEAIRILVPPEMMVVRKTERRYIKEMPGESALLMHHRLSAGGGSGSDAYGFYENRATMRALGGYFRSEVNMTTNDDNREYGYFEVDELSYNYLHRSNRFKLGFASEHVERIWNGTTMLAASEEYRGLSVDYGSTRELEFSSSNQSPRLYFSIPSAGRLRVTRDDGTPVFERNVRAGQNYVSYSELPKGINTFTFTVLAGERVLYREVHKIYNNNNEVLATGEWDYLFSIGQLYERDIVHNRFIEDDMEYYRYEAFTEARVATQLTTDWLLGLGMFNTSQDYFARAAIEYRPEQDIRFNALYGRFEDNSDYYQAALMIYGFRVDWSRFDDNSENPVEMSLANYFYGFGTNEEWTASFNQPLFGGSAYVNYTRFKNEGAESVFNNEDQEFIRYSTVTAGYAFRTWLGSSVDLSMTYYDSEDVDNVQDDEVTFGINVSVPLGVESYLGYSVEFGERYERHRASVGSSHRFNDALSVNGELGMNYDDYDGQDSNTLGDLSLSANYHDDYVRGSAFAYASTDDSYSGSANMSSSTLFNGKDVVVTSEEADSYLIVRNRGDVENVAIDDSGAKFLSVAVMRQNGDNGGRLILNDDEVVSPIDLYREYEIVIDEDASDYHNEGQSHLAATSFPGTLLAMDVDMREIKSYISIFNDIEGNPVNTVECRGTGCVDVEELVDGVFKFRVSAGLPFELRTSAQRCLIPPPSEFDGNNLGSNFCMPAFEESEDGMKLTRGQNGNFYYYIGEFNDGSLVERYESQLEDEPLTFIRKTVGSRTFLFVEAPFELDTANVGVLSTLEAYALEETLEQPFYVFSRTEQE</sequence>
<comment type="caution">
    <text evidence="2">The sequence shown here is derived from an EMBL/GenBank/DDBJ whole genome shotgun (WGS) entry which is preliminary data.</text>
</comment>
<dbReference type="OrthoDB" id="5869242at2"/>
<dbReference type="InterPro" id="IPR031917">
    <property type="entry name" value="Pilus_assem_C"/>
</dbReference>
<name>A0A2T3NWH1_9GAMM</name>
<dbReference type="Pfam" id="PF15976">
    <property type="entry name" value="CooC_C"/>
    <property type="match status" value="1"/>
</dbReference>
<keyword evidence="3" id="KW-1185">Reference proteome</keyword>
<organism evidence="2 3">
    <name type="scientific">Photobacterium sanctipauli</name>
    <dbReference type="NCBI Taxonomy" id="1342794"/>
    <lineage>
        <taxon>Bacteria</taxon>
        <taxon>Pseudomonadati</taxon>
        <taxon>Pseudomonadota</taxon>
        <taxon>Gammaproteobacteria</taxon>
        <taxon>Vibrionales</taxon>
        <taxon>Vibrionaceae</taxon>
        <taxon>Photobacterium</taxon>
    </lineage>
</organism>
<proteinExistence type="predicted"/>
<dbReference type="RefSeq" id="WP_036817433.1">
    <property type="nucleotide sequence ID" value="NZ_JGVO01000073.1"/>
</dbReference>
<feature type="domain" description="Pilus assembly protein C-terminal" evidence="1">
    <location>
        <begin position="750"/>
        <end position="838"/>
    </location>
</feature>
<gene>
    <name evidence="2" type="ORF">C9I98_07225</name>
</gene>
<evidence type="ECO:0000259" key="1">
    <source>
        <dbReference type="Pfam" id="PF15976"/>
    </source>
</evidence>
<dbReference type="Proteomes" id="UP000241771">
    <property type="component" value="Unassembled WGS sequence"/>
</dbReference>
<protein>
    <recommendedName>
        <fullName evidence="1">Pilus assembly protein C-terminal domain-containing protein</fullName>
    </recommendedName>
</protein>
<evidence type="ECO:0000313" key="3">
    <source>
        <dbReference type="Proteomes" id="UP000241771"/>
    </source>
</evidence>
<evidence type="ECO:0000313" key="2">
    <source>
        <dbReference type="EMBL" id="PSW20633.1"/>
    </source>
</evidence>
<dbReference type="EMBL" id="PYMA01000003">
    <property type="protein sequence ID" value="PSW20633.1"/>
    <property type="molecule type" value="Genomic_DNA"/>
</dbReference>
<dbReference type="AlphaFoldDB" id="A0A2T3NWH1"/>
<accession>A0A2T3NWH1</accession>